<evidence type="ECO:0000313" key="2">
    <source>
        <dbReference type="Proteomes" id="UP001480082"/>
    </source>
</evidence>
<keyword evidence="1" id="KW-0238">DNA-binding</keyword>
<sequence length="63" mass="7050">MEAAEAKIDLVWGAAEIGKEINRKPRQAFHMLETGLLPAKKVGNQWVAERGKLRAFFLKDEAA</sequence>
<organism evidence="1 2">
    <name type="scientific">Mesorhizobium australicum</name>
    <dbReference type="NCBI Taxonomy" id="536018"/>
    <lineage>
        <taxon>Bacteria</taxon>
        <taxon>Pseudomonadati</taxon>
        <taxon>Pseudomonadota</taxon>
        <taxon>Alphaproteobacteria</taxon>
        <taxon>Hyphomicrobiales</taxon>
        <taxon>Phyllobacteriaceae</taxon>
        <taxon>Mesorhizobium</taxon>
    </lineage>
</organism>
<dbReference type="EMBL" id="JAMYRI010000011">
    <property type="protein sequence ID" value="MER9286192.1"/>
    <property type="molecule type" value="Genomic_DNA"/>
</dbReference>
<evidence type="ECO:0000313" key="1">
    <source>
        <dbReference type="EMBL" id="MER9286192.1"/>
    </source>
</evidence>
<keyword evidence="2" id="KW-1185">Reference proteome</keyword>
<accession>A0ACC6T2N5</accession>
<gene>
    <name evidence="1" type="ORF">NKI81_19865</name>
</gene>
<name>A0ACC6T2N5_9HYPH</name>
<comment type="caution">
    <text evidence="1">The sequence shown here is derived from an EMBL/GenBank/DDBJ whole genome shotgun (WGS) entry which is preliminary data.</text>
</comment>
<protein>
    <submittedName>
        <fullName evidence="1">DNA-binding protein</fullName>
    </submittedName>
</protein>
<proteinExistence type="predicted"/>
<dbReference type="Proteomes" id="UP001480082">
    <property type="component" value="Unassembled WGS sequence"/>
</dbReference>
<reference evidence="1 2" key="1">
    <citation type="journal article" date="2024" name="Proc. Natl. Acad. Sci. U.S.A.">
        <title>The evolutionary genomics of adaptation to stress in wild rhizobium bacteria.</title>
        <authorList>
            <person name="Kehlet-Delgado H."/>
            <person name="Montoya A.P."/>
            <person name="Jensen K.T."/>
            <person name="Wendlandt C.E."/>
            <person name="Dexheimer C."/>
            <person name="Roberts M."/>
            <person name="Torres Martinez L."/>
            <person name="Friesen M.L."/>
            <person name="Griffitts J.S."/>
            <person name="Porter S.S."/>
        </authorList>
    </citation>
    <scope>NUCLEOTIDE SEQUENCE [LARGE SCALE GENOMIC DNA]</scope>
    <source>
        <strain evidence="1 2">M0468</strain>
    </source>
</reference>